<protein>
    <submittedName>
        <fullName evidence="1">Uncharacterized protein</fullName>
    </submittedName>
</protein>
<reference evidence="1 2" key="1">
    <citation type="journal article" date="2019" name="Genome Biol. Evol.">
        <title>Whole-Genome Sequencing of the Giant Devil Catfish, Bagarius yarrelli.</title>
        <authorList>
            <person name="Jiang W."/>
            <person name="Lv Y."/>
            <person name="Cheng L."/>
            <person name="Yang K."/>
            <person name="Chao B."/>
            <person name="Wang X."/>
            <person name="Li Y."/>
            <person name="Pan X."/>
            <person name="You X."/>
            <person name="Zhang Y."/>
            <person name="Yang J."/>
            <person name="Li J."/>
            <person name="Zhang X."/>
            <person name="Liu S."/>
            <person name="Sun C."/>
            <person name="Yang J."/>
            <person name="Shi Q."/>
        </authorList>
    </citation>
    <scope>NUCLEOTIDE SEQUENCE [LARGE SCALE GENOMIC DNA]</scope>
    <source>
        <strain evidence="1">JWS20170419001</strain>
        <tissue evidence="1">Muscle</tissue>
    </source>
</reference>
<dbReference type="AlphaFoldDB" id="A0A556VWW9"/>
<sequence length="206" mass="23671">MLASCIGNVFIKPTHVESKPDATFGMRTKCGAQPGAKRLFELTGQTQHVMESDSTSKRFWYDVNTHEAQDHEVRQSYREAKAACWRRLIFDGEGQCLVEKVSVRWRRSGYHKGGQCIIKEVSVWWRRSVYRGGGQCLVEEVSVSWRRSVFGGGGQCIVEERPGLTTENRLNTETRFNNREPVKQHTVKHRDPVLNTETRFNNKDPV</sequence>
<accession>A0A556VWW9</accession>
<dbReference type="Proteomes" id="UP000319801">
    <property type="component" value="Unassembled WGS sequence"/>
</dbReference>
<dbReference type="EMBL" id="VCAZ01000376">
    <property type="protein sequence ID" value="TUI73589.1"/>
    <property type="molecule type" value="Genomic_DNA"/>
</dbReference>
<gene>
    <name evidence="1" type="ORF">Baya_16860</name>
</gene>
<evidence type="ECO:0000313" key="2">
    <source>
        <dbReference type="Proteomes" id="UP000319801"/>
    </source>
</evidence>
<comment type="caution">
    <text evidence="1">The sequence shown here is derived from an EMBL/GenBank/DDBJ whole genome shotgun (WGS) entry which is preliminary data.</text>
</comment>
<evidence type="ECO:0000313" key="1">
    <source>
        <dbReference type="EMBL" id="TUI73589.1"/>
    </source>
</evidence>
<proteinExistence type="predicted"/>
<organism evidence="1 2">
    <name type="scientific">Bagarius yarrelli</name>
    <name type="common">Goonch</name>
    <name type="synonym">Bagrus yarrelli</name>
    <dbReference type="NCBI Taxonomy" id="175774"/>
    <lineage>
        <taxon>Eukaryota</taxon>
        <taxon>Metazoa</taxon>
        <taxon>Chordata</taxon>
        <taxon>Craniata</taxon>
        <taxon>Vertebrata</taxon>
        <taxon>Euteleostomi</taxon>
        <taxon>Actinopterygii</taxon>
        <taxon>Neopterygii</taxon>
        <taxon>Teleostei</taxon>
        <taxon>Ostariophysi</taxon>
        <taxon>Siluriformes</taxon>
        <taxon>Sisoridae</taxon>
        <taxon>Sisorinae</taxon>
        <taxon>Bagarius</taxon>
    </lineage>
</organism>
<keyword evidence="2" id="KW-1185">Reference proteome</keyword>
<name>A0A556VWW9_BAGYA</name>